<evidence type="ECO:0000256" key="1">
    <source>
        <dbReference type="ARBA" id="ARBA00023015"/>
    </source>
</evidence>
<dbReference type="SUPFAM" id="SSF46689">
    <property type="entry name" value="Homeodomain-like"/>
    <property type="match status" value="1"/>
</dbReference>
<dbReference type="InterPro" id="IPR050109">
    <property type="entry name" value="HTH-type_TetR-like_transc_reg"/>
</dbReference>
<comment type="caution">
    <text evidence="6">The sequence shown here is derived from an EMBL/GenBank/DDBJ whole genome shotgun (WGS) entry which is preliminary data.</text>
</comment>
<proteinExistence type="predicted"/>
<dbReference type="PANTHER" id="PTHR30055">
    <property type="entry name" value="HTH-TYPE TRANSCRIPTIONAL REGULATOR RUTR"/>
    <property type="match status" value="1"/>
</dbReference>
<dbReference type="Proteomes" id="UP001500851">
    <property type="component" value="Unassembled WGS sequence"/>
</dbReference>
<organism evidence="6 7">
    <name type="scientific">Leucobacter iarius</name>
    <dbReference type="NCBI Taxonomy" id="333963"/>
    <lineage>
        <taxon>Bacteria</taxon>
        <taxon>Bacillati</taxon>
        <taxon>Actinomycetota</taxon>
        <taxon>Actinomycetes</taxon>
        <taxon>Micrococcales</taxon>
        <taxon>Microbacteriaceae</taxon>
        <taxon>Leucobacter</taxon>
    </lineage>
</organism>
<keyword evidence="7" id="KW-1185">Reference proteome</keyword>
<dbReference type="InterPro" id="IPR001647">
    <property type="entry name" value="HTH_TetR"/>
</dbReference>
<name>A0ABN2L8A7_9MICO</name>
<evidence type="ECO:0000313" key="6">
    <source>
        <dbReference type="EMBL" id="GAA1778899.1"/>
    </source>
</evidence>
<protein>
    <recommendedName>
        <fullName evidence="5">HTH tetR-type domain-containing protein</fullName>
    </recommendedName>
</protein>
<feature type="DNA-binding region" description="H-T-H motif" evidence="4">
    <location>
        <begin position="41"/>
        <end position="60"/>
    </location>
</feature>
<evidence type="ECO:0000256" key="2">
    <source>
        <dbReference type="ARBA" id="ARBA00023125"/>
    </source>
</evidence>
<keyword evidence="3" id="KW-0804">Transcription</keyword>
<dbReference type="RefSeq" id="WP_344028807.1">
    <property type="nucleotide sequence ID" value="NZ_BAAAOB010000001.1"/>
</dbReference>
<feature type="domain" description="HTH tetR-type" evidence="5">
    <location>
        <begin position="18"/>
        <end position="78"/>
    </location>
</feature>
<dbReference type="PROSITE" id="PS50977">
    <property type="entry name" value="HTH_TETR_2"/>
    <property type="match status" value="1"/>
</dbReference>
<evidence type="ECO:0000313" key="7">
    <source>
        <dbReference type="Proteomes" id="UP001500851"/>
    </source>
</evidence>
<accession>A0ABN2L8A7</accession>
<evidence type="ECO:0000259" key="5">
    <source>
        <dbReference type="PROSITE" id="PS50977"/>
    </source>
</evidence>
<dbReference type="Gene3D" id="1.10.357.10">
    <property type="entry name" value="Tetracycline Repressor, domain 2"/>
    <property type="match status" value="1"/>
</dbReference>
<gene>
    <name evidence="6" type="ORF">GCM10009768_04750</name>
</gene>
<keyword evidence="2 4" id="KW-0238">DNA-binding</keyword>
<reference evidence="6 7" key="1">
    <citation type="journal article" date="2019" name="Int. J. Syst. Evol. Microbiol.">
        <title>The Global Catalogue of Microorganisms (GCM) 10K type strain sequencing project: providing services to taxonomists for standard genome sequencing and annotation.</title>
        <authorList>
            <consortium name="The Broad Institute Genomics Platform"/>
            <consortium name="The Broad Institute Genome Sequencing Center for Infectious Disease"/>
            <person name="Wu L."/>
            <person name="Ma J."/>
        </authorList>
    </citation>
    <scope>NUCLEOTIDE SEQUENCE [LARGE SCALE GENOMIC DNA]</scope>
    <source>
        <strain evidence="6 7">JCM 14736</strain>
    </source>
</reference>
<dbReference type="PRINTS" id="PR00455">
    <property type="entry name" value="HTHTETR"/>
</dbReference>
<dbReference type="EMBL" id="BAAAOB010000001">
    <property type="protein sequence ID" value="GAA1778899.1"/>
    <property type="molecule type" value="Genomic_DNA"/>
</dbReference>
<sequence length="237" mass="26312">MRTADREDESVSTTPRRRETRARLLAAAFEVFAEVGLGSASVEQICQRAGFTRGAFYSNFSTKEELFLELLSQELRKRLESLEAAAERSMPELRQRSCTLDRDDLAAFVTEFFADFLQTGEEATTWYVLETEFLLLALRDPELAPRHVQFSVEVCAEMAPVIERLVGAAGRRFVLPIERALGILTDFFERAMRASALQGPDAPDGLTGFGRHTADLLFAITEPATAADGSDAEQPPN</sequence>
<dbReference type="InterPro" id="IPR009057">
    <property type="entry name" value="Homeodomain-like_sf"/>
</dbReference>
<dbReference type="Pfam" id="PF00440">
    <property type="entry name" value="TetR_N"/>
    <property type="match status" value="1"/>
</dbReference>
<keyword evidence="1" id="KW-0805">Transcription regulation</keyword>
<evidence type="ECO:0000256" key="4">
    <source>
        <dbReference type="PROSITE-ProRule" id="PRU00335"/>
    </source>
</evidence>
<evidence type="ECO:0000256" key="3">
    <source>
        <dbReference type="ARBA" id="ARBA00023163"/>
    </source>
</evidence>
<dbReference type="PANTHER" id="PTHR30055:SF234">
    <property type="entry name" value="HTH-TYPE TRANSCRIPTIONAL REGULATOR BETI"/>
    <property type="match status" value="1"/>
</dbReference>